<gene>
    <name evidence="3" type="ORF">DLM86_09460</name>
</gene>
<evidence type="ECO:0000313" key="3">
    <source>
        <dbReference type="EMBL" id="PYI55925.1"/>
    </source>
</evidence>
<accession>A0A2V5K8R8</accession>
<dbReference type="GO" id="GO:0030313">
    <property type="term" value="C:cell envelope"/>
    <property type="evidence" value="ECO:0007669"/>
    <property type="project" value="UniProtKB-SubCell"/>
</dbReference>
<comment type="subcellular location">
    <subcellularLocation>
        <location evidence="1">Cell envelope</location>
    </subcellularLocation>
</comment>
<dbReference type="AlphaFoldDB" id="A0A2V5K8R8"/>
<keyword evidence="4" id="KW-1185">Reference proteome</keyword>
<dbReference type="InterPro" id="IPR050465">
    <property type="entry name" value="UPF0194_transport"/>
</dbReference>
<dbReference type="PROSITE" id="PS51257">
    <property type="entry name" value="PROKAR_LIPOPROTEIN"/>
    <property type="match status" value="1"/>
</dbReference>
<dbReference type="Gene3D" id="1.10.287.470">
    <property type="entry name" value="Helix hairpin bin"/>
    <property type="match status" value="1"/>
</dbReference>
<dbReference type="SUPFAM" id="SSF111369">
    <property type="entry name" value="HlyD-like secretion proteins"/>
    <property type="match status" value="1"/>
</dbReference>
<dbReference type="PANTHER" id="PTHR32347:SF14">
    <property type="entry name" value="EFFLUX SYSTEM COMPONENT YKNX-RELATED"/>
    <property type="match status" value="1"/>
</dbReference>
<dbReference type="EMBL" id="QJVJ01000003">
    <property type="protein sequence ID" value="PYI55925.1"/>
    <property type="molecule type" value="Genomic_DNA"/>
</dbReference>
<reference evidence="3 4" key="1">
    <citation type="submission" date="2018-05" db="EMBL/GenBank/DDBJ databases">
        <title>Paenibacillus flagellatus sp. nov., isolated from selenium mineral soil.</title>
        <authorList>
            <person name="Dai X."/>
        </authorList>
    </citation>
    <scope>NUCLEOTIDE SEQUENCE [LARGE SCALE GENOMIC DNA]</scope>
    <source>
        <strain evidence="3 4">DXL2</strain>
    </source>
</reference>
<proteinExistence type="predicted"/>
<dbReference type="Proteomes" id="UP000247476">
    <property type="component" value="Unassembled WGS sequence"/>
</dbReference>
<dbReference type="PANTHER" id="PTHR32347">
    <property type="entry name" value="EFFLUX SYSTEM COMPONENT YKNX-RELATED"/>
    <property type="match status" value="1"/>
</dbReference>
<dbReference type="Gene3D" id="2.40.30.170">
    <property type="match status" value="1"/>
</dbReference>
<sequence>MAKLSIKGKSSARRVLIAALVAAACSGCSLVPKEEEPLKPPLVKPVKENYEVAEVKTGTVIKKISGVATVESTNVKNHEFVGVSGKIQEILVRTDTPVKKGDPLIVLDPGDSAIVQKEKERDYEQAEYNLDQAKQTQDPTKMKIRLMELEIAKLRLDDARKAVEGKTLRAQMDGIVTYVETAAKPGDTVQPNKTYVIVSDPNAVRLVYSSANTSDMLEVQAGMPVEVTIKDKKLEGKVVQSPSNTPPTDNKQLAEKYAKTIFMDVPNPPPGMTLGSSADINIVTRKKDNVLIVPPRAISQYLGRTYVKVLDGESIKEVDVEKGLETPNGIEIVKGLKEGQKLILQ</sequence>
<dbReference type="Gene3D" id="2.40.50.100">
    <property type="match status" value="1"/>
</dbReference>
<dbReference type="Gene3D" id="2.40.420.20">
    <property type="match status" value="1"/>
</dbReference>
<evidence type="ECO:0000256" key="1">
    <source>
        <dbReference type="ARBA" id="ARBA00004196"/>
    </source>
</evidence>
<comment type="caution">
    <text evidence="3">The sequence shown here is derived from an EMBL/GenBank/DDBJ whole genome shotgun (WGS) entry which is preliminary data.</text>
</comment>
<name>A0A2V5K8R8_9BACL</name>
<evidence type="ECO:0000256" key="2">
    <source>
        <dbReference type="ARBA" id="ARBA00023054"/>
    </source>
</evidence>
<keyword evidence="2" id="KW-0175">Coiled coil</keyword>
<organism evidence="3 4">
    <name type="scientific">Paenibacillus flagellatus</name>
    <dbReference type="NCBI Taxonomy" id="2211139"/>
    <lineage>
        <taxon>Bacteria</taxon>
        <taxon>Bacillati</taxon>
        <taxon>Bacillota</taxon>
        <taxon>Bacilli</taxon>
        <taxon>Bacillales</taxon>
        <taxon>Paenibacillaceae</taxon>
        <taxon>Paenibacillus</taxon>
    </lineage>
</organism>
<protein>
    <submittedName>
        <fullName evidence="3">Efflux transporter periplasmic adaptor subunit</fullName>
    </submittedName>
</protein>
<evidence type="ECO:0000313" key="4">
    <source>
        <dbReference type="Proteomes" id="UP000247476"/>
    </source>
</evidence>